<dbReference type="AlphaFoldDB" id="A0AAF0CS09"/>
<dbReference type="PROSITE" id="PS51257">
    <property type="entry name" value="PROKAR_LIPOPROTEIN"/>
    <property type="match status" value="1"/>
</dbReference>
<sequence length="301" mass="32210">MKTIRLALLSAPFAACVLFLSGCVTALAPHPKSVEVASGVTTTIDRVSGTNLAIASANPLLDQNIIAAATAKHEEDSSVTQAKLQKIRDDLEKQRAEMKDLLTNMVQIGGAAIGGTINPSNAVAQVFKTFVDKDKEAKTEVKADVHETKKALEADINKVKTDIEVTRSKVTEATTALADKTMEFQSKFASLSEEQREKINQQVGVELAAAGLSETQIQALKTKAADDGMDLAGWLATGGAGALGLGALARTLGKSRGQKEIDELWDITKDLEVKTTEVKVAKEMQAKLEAHLADLERRMSR</sequence>
<organism evidence="3 4">
    <name type="scientific">Synoicihabitans lomoniglobus</name>
    <dbReference type="NCBI Taxonomy" id="2909285"/>
    <lineage>
        <taxon>Bacteria</taxon>
        <taxon>Pseudomonadati</taxon>
        <taxon>Verrucomicrobiota</taxon>
        <taxon>Opitutia</taxon>
        <taxon>Opitutales</taxon>
        <taxon>Opitutaceae</taxon>
        <taxon>Synoicihabitans</taxon>
    </lineage>
</organism>
<evidence type="ECO:0008006" key="5">
    <source>
        <dbReference type="Google" id="ProtNLM"/>
    </source>
</evidence>
<feature type="coiled-coil region" evidence="1">
    <location>
        <begin position="81"/>
        <end position="108"/>
    </location>
</feature>
<feature type="signal peptide" evidence="2">
    <location>
        <begin position="1"/>
        <end position="26"/>
    </location>
</feature>
<keyword evidence="2" id="KW-0732">Signal</keyword>
<keyword evidence="1" id="KW-0175">Coiled coil</keyword>
<reference evidence="3" key="1">
    <citation type="submission" date="2023-03" db="EMBL/GenBank/DDBJ databases">
        <title>Lomoglobus Profundus gen. nov., sp. nov., a novel member of the phylum Verrucomicrobia, isolated from deep-marine sediment of South China Sea.</title>
        <authorList>
            <person name="Ahmad T."/>
            <person name="Ishaq S.E."/>
            <person name="Wang F."/>
        </authorList>
    </citation>
    <scope>NUCLEOTIDE SEQUENCE</scope>
    <source>
        <strain evidence="3">LMO-M01</strain>
    </source>
</reference>
<evidence type="ECO:0000256" key="1">
    <source>
        <dbReference type="SAM" id="Coils"/>
    </source>
</evidence>
<dbReference type="EMBL" id="CP119075">
    <property type="protein sequence ID" value="WED66921.1"/>
    <property type="molecule type" value="Genomic_DNA"/>
</dbReference>
<evidence type="ECO:0000313" key="4">
    <source>
        <dbReference type="Proteomes" id="UP001218638"/>
    </source>
</evidence>
<dbReference type="Proteomes" id="UP001218638">
    <property type="component" value="Chromosome"/>
</dbReference>
<proteinExistence type="predicted"/>
<dbReference type="KEGG" id="slom:PXH66_08665"/>
<feature type="chain" id="PRO_5042071014" description="Lipoprotein" evidence="2">
    <location>
        <begin position="27"/>
        <end position="301"/>
    </location>
</feature>
<protein>
    <recommendedName>
        <fullName evidence="5">Lipoprotein</fullName>
    </recommendedName>
</protein>
<accession>A0AAF0CS09</accession>
<keyword evidence="4" id="KW-1185">Reference proteome</keyword>
<gene>
    <name evidence="3" type="ORF">PXH66_08665</name>
</gene>
<evidence type="ECO:0000313" key="3">
    <source>
        <dbReference type="EMBL" id="WED66921.1"/>
    </source>
</evidence>
<name>A0AAF0CS09_9BACT</name>
<dbReference type="RefSeq" id="WP_330927653.1">
    <property type="nucleotide sequence ID" value="NZ_CP119075.1"/>
</dbReference>
<evidence type="ECO:0000256" key="2">
    <source>
        <dbReference type="SAM" id="SignalP"/>
    </source>
</evidence>